<protein>
    <submittedName>
        <fullName evidence="1">Uncharacterized protein</fullName>
    </submittedName>
</protein>
<name>A0A1Y1Y5S3_9FUNG</name>
<evidence type="ECO:0000313" key="1">
    <source>
        <dbReference type="EMBL" id="ORX93367.1"/>
    </source>
</evidence>
<gene>
    <name evidence="1" type="ORF">K493DRAFT_316062</name>
</gene>
<comment type="caution">
    <text evidence="1">The sequence shown here is derived from an EMBL/GenBank/DDBJ whole genome shotgun (WGS) entry which is preliminary data.</text>
</comment>
<evidence type="ECO:0000313" key="2">
    <source>
        <dbReference type="Proteomes" id="UP000193498"/>
    </source>
</evidence>
<organism evidence="1 2">
    <name type="scientific">Basidiobolus meristosporus CBS 931.73</name>
    <dbReference type="NCBI Taxonomy" id="1314790"/>
    <lineage>
        <taxon>Eukaryota</taxon>
        <taxon>Fungi</taxon>
        <taxon>Fungi incertae sedis</taxon>
        <taxon>Zoopagomycota</taxon>
        <taxon>Entomophthoromycotina</taxon>
        <taxon>Basidiobolomycetes</taxon>
        <taxon>Basidiobolales</taxon>
        <taxon>Basidiobolaceae</taxon>
        <taxon>Basidiobolus</taxon>
    </lineage>
</organism>
<sequence length="74" mass="8340">MLKTELNIIGPIRCVGVELNSLPYRNMKNMPENRMHGVTADVYYDATKGLELPVVIFPPTFFIKSPKMQPSSSL</sequence>
<keyword evidence="2" id="KW-1185">Reference proteome</keyword>
<dbReference type="EMBL" id="MCFE01000238">
    <property type="protein sequence ID" value="ORX93367.1"/>
    <property type="molecule type" value="Genomic_DNA"/>
</dbReference>
<dbReference type="InParanoid" id="A0A1Y1Y5S3"/>
<proteinExistence type="predicted"/>
<reference evidence="1 2" key="1">
    <citation type="submission" date="2016-07" db="EMBL/GenBank/DDBJ databases">
        <title>Pervasive Adenine N6-methylation of Active Genes in Fungi.</title>
        <authorList>
            <consortium name="DOE Joint Genome Institute"/>
            <person name="Mondo S.J."/>
            <person name="Dannebaum R.O."/>
            <person name="Kuo R.C."/>
            <person name="Labutti K."/>
            <person name="Haridas S."/>
            <person name="Kuo A."/>
            <person name="Salamov A."/>
            <person name="Ahrendt S.R."/>
            <person name="Lipzen A."/>
            <person name="Sullivan W."/>
            <person name="Andreopoulos W.B."/>
            <person name="Clum A."/>
            <person name="Lindquist E."/>
            <person name="Daum C."/>
            <person name="Ramamoorthy G.K."/>
            <person name="Gryganskyi A."/>
            <person name="Culley D."/>
            <person name="Magnuson J.K."/>
            <person name="James T.Y."/>
            <person name="O'Malley M.A."/>
            <person name="Stajich J.E."/>
            <person name="Spatafora J.W."/>
            <person name="Visel A."/>
            <person name="Grigoriev I.V."/>
        </authorList>
    </citation>
    <scope>NUCLEOTIDE SEQUENCE [LARGE SCALE GENOMIC DNA]</scope>
    <source>
        <strain evidence="1 2">CBS 931.73</strain>
    </source>
</reference>
<accession>A0A1Y1Y5S3</accession>
<dbReference type="AlphaFoldDB" id="A0A1Y1Y5S3"/>
<dbReference type="Proteomes" id="UP000193498">
    <property type="component" value="Unassembled WGS sequence"/>
</dbReference>